<reference evidence="1" key="2">
    <citation type="submission" date="2020-05" db="UniProtKB">
        <authorList>
            <consortium name="EnsemblMetazoa"/>
        </authorList>
    </citation>
    <scope>IDENTIFICATION</scope>
    <source>
        <strain evidence="1">CM1001059</strain>
    </source>
</reference>
<dbReference type="Proteomes" id="UP000075902">
    <property type="component" value="Unassembled WGS sequence"/>
</dbReference>
<reference evidence="2" key="1">
    <citation type="submission" date="2014-01" db="EMBL/GenBank/DDBJ databases">
        <title>The Genome Sequence of Anopheles melas CM1001059_A (V2).</title>
        <authorList>
            <consortium name="The Broad Institute Genomics Platform"/>
            <person name="Neafsey D.E."/>
            <person name="Besansky N."/>
            <person name="Howell P."/>
            <person name="Walton C."/>
            <person name="Young S.K."/>
            <person name="Zeng Q."/>
            <person name="Gargeya S."/>
            <person name="Fitzgerald M."/>
            <person name="Haas B."/>
            <person name="Abouelleil A."/>
            <person name="Allen A.W."/>
            <person name="Alvarado L."/>
            <person name="Arachchi H.M."/>
            <person name="Berlin A.M."/>
            <person name="Chapman S.B."/>
            <person name="Gainer-Dewar J."/>
            <person name="Goldberg J."/>
            <person name="Griggs A."/>
            <person name="Gujja S."/>
            <person name="Hansen M."/>
            <person name="Howarth C."/>
            <person name="Imamovic A."/>
            <person name="Ireland A."/>
            <person name="Larimer J."/>
            <person name="McCowan C."/>
            <person name="Murphy C."/>
            <person name="Pearson M."/>
            <person name="Poon T.W."/>
            <person name="Priest M."/>
            <person name="Roberts A."/>
            <person name="Saif S."/>
            <person name="Shea T."/>
            <person name="Sisk P."/>
            <person name="Sykes S."/>
            <person name="Wortman J."/>
            <person name="Nusbaum C."/>
            <person name="Birren B."/>
        </authorList>
    </citation>
    <scope>NUCLEOTIDE SEQUENCE [LARGE SCALE GENOMIC DNA]</scope>
    <source>
        <strain evidence="2">CM1001059</strain>
    </source>
</reference>
<protein>
    <submittedName>
        <fullName evidence="1">Uncharacterized protein</fullName>
    </submittedName>
</protein>
<dbReference type="AlphaFoldDB" id="A0A182TNE4"/>
<dbReference type="VEuPathDB" id="VectorBase:AMEC005478"/>
<sequence>MMLADETHYETKGRVRINTVRADFGFLRREMSLQEMVQFVQEHLDLPPEKVERMQWNTHSHQLYVRLSNWMEAQRLVANHTNRHRYPPLEAGDRRITLTLVDQPTDVTLYDLSELVTVDQVLHAIEPYGVVYSIGRNVWGTGTSFVGILSGHWTVCMVMKRPVPSQLCVGREITHVSYPGQWIRRRPSAWQRLQLMAGRTYRVLRGPVRR</sequence>
<dbReference type="EnsemblMetazoa" id="AMEC005478-RA">
    <property type="protein sequence ID" value="AMEC005478-PA"/>
    <property type="gene ID" value="AMEC005478"/>
</dbReference>
<proteinExistence type="predicted"/>
<organism evidence="1 2">
    <name type="scientific">Anopheles melas</name>
    <dbReference type="NCBI Taxonomy" id="34690"/>
    <lineage>
        <taxon>Eukaryota</taxon>
        <taxon>Metazoa</taxon>
        <taxon>Ecdysozoa</taxon>
        <taxon>Arthropoda</taxon>
        <taxon>Hexapoda</taxon>
        <taxon>Insecta</taxon>
        <taxon>Pterygota</taxon>
        <taxon>Neoptera</taxon>
        <taxon>Endopterygota</taxon>
        <taxon>Diptera</taxon>
        <taxon>Nematocera</taxon>
        <taxon>Culicoidea</taxon>
        <taxon>Culicidae</taxon>
        <taxon>Anophelinae</taxon>
        <taxon>Anopheles</taxon>
    </lineage>
</organism>
<evidence type="ECO:0000313" key="2">
    <source>
        <dbReference type="Proteomes" id="UP000075902"/>
    </source>
</evidence>
<evidence type="ECO:0000313" key="1">
    <source>
        <dbReference type="EnsemblMetazoa" id="AMEC005478-PA"/>
    </source>
</evidence>
<accession>A0A182TNE4</accession>
<keyword evidence="2" id="KW-1185">Reference proteome</keyword>
<name>A0A182TNE4_9DIPT</name>